<evidence type="ECO:0000313" key="6">
    <source>
        <dbReference type="EMBL" id="KAK7253828.1"/>
    </source>
</evidence>
<dbReference type="Gene3D" id="3.40.309.10">
    <property type="entry name" value="Aldehyde Dehydrogenase, Chain A, domain 2"/>
    <property type="match status" value="1"/>
</dbReference>
<proteinExistence type="inferred from homology"/>
<gene>
    <name evidence="6" type="ORF">SO694_00002742</name>
</gene>
<evidence type="ECO:0000256" key="2">
    <source>
        <dbReference type="ARBA" id="ARBA00013048"/>
    </source>
</evidence>
<evidence type="ECO:0000256" key="3">
    <source>
        <dbReference type="ARBA" id="ARBA00023002"/>
    </source>
</evidence>
<name>A0ABR1GD66_AURAN</name>
<comment type="caution">
    <text evidence="6">The sequence shown here is derived from an EMBL/GenBank/DDBJ whole genome shotgun (WGS) entry which is preliminary data.</text>
</comment>
<evidence type="ECO:0000313" key="7">
    <source>
        <dbReference type="Proteomes" id="UP001363151"/>
    </source>
</evidence>
<dbReference type="InterPro" id="IPR016161">
    <property type="entry name" value="Ald_DH/histidinol_DH"/>
</dbReference>
<evidence type="ECO:0000256" key="1">
    <source>
        <dbReference type="ARBA" id="ARBA00009986"/>
    </source>
</evidence>
<dbReference type="EC" id="1.2.1.27" evidence="2"/>
<dbReference type="Gene3D" id="3.40.605.10">
    <property type="entry name" value="Aldehyde Dehydrogenase, Chain A, domain 1"/>
    <property type="match status" value="1"/>
</dbReference>
<dbReference type="EMBL" id="JBBJCI010000034">
    <property type="protein sequence ID" value="KAK7253828.1"/>
    <property type="molecule type" value="Genomic_DNA"/>
</dbReference>
<dbReference type="InterPro" id="IPR015590">
    <property type="entry name" value="Aldehyde_DH_dom"/>
</dbReference>
<evidence type="ECO:0000256" key="4">
    <source>
        <dbReference type="ARBA" id="ARBA00023027"/>
    </source>
</evidence>
<protein>
    <recommendedName>
        <fullName evidence="2">methylmalonate-semialdehyde dehydrogenase (CoA acylating)</fullName>
        <ecNumber evidence="2">1.2.1.27</ecNumber>
    </recommendedName>
</protein>
<dbReference type="CDD" id="cd07085">
    <property type="entry name" value="ALDH_F6_MMSDH"/>
    <property type="match status" value="1"/>
</dbReference>
<sequence length="527" mass="54674">MALRSLVLARRLPARAGAKNLSTAAATAPAAAPSVPLLINGEKVFSAATEGIEVKCPATQDVLATTPLATPAELEAAVAAAAAAFPAWSRTSVANRARVMHKLEALIRENTDELAKLLSAEHGKTVEDAKGDIFRGLEVVEHACSVPSLMMGETTPNVGGGVDCHSYRVPLGVCAGIAPFNFPAMIPLWMFPLAVTTGNTYVLKPSERVPLSTMFLADLATEAGLPPGVLNVVHGAHDCVNFLCDAPEIRAVSFVGGDAAGRHIHARAAATGKRVQANMGAQNHGVVLPDCNPKAALAAIGAAGFGAAGQRCMALSRVVLVGDSKKLLPEICALAEGLKLGKGDAPGVDVPPLNAASERDRIEALLTRAADGGATLAVDGRAPTVEGYPDGNWVGPTVVSGVTPDMEIYKTEVFGPVLQVLEVDTLDDAVDLLNANPYGNGCAVFTRSGAAARKFTMDVDVGQVGVNVPIPVPLPNFSFTGSRGSILGDLNFYGKAGVNFFTQWKTVTSSWKAEEDEAVSMSMPTNK</sequence>
<reference evidence="6 7" key="1">
    <citation type="submission" date="2024-03" db="EMBL/GenBank/DDBJ databases">
        <title>Aureococcus anophagefferens CCMP1851 and Kratosvirus quantuckense: Draft genome of a second virus-susceptible host strain in the model system.</title>
        <authorList>
            <person name="Chase E."/>
            <person name="Truchon A.R."/>
            <person name="Schepens W."/>
            <person name="Wilhelm S.W."/>
        </authorList>
    </citation>
    <scope>NUCLEOTIDE SEQUENCE [LARGE SCALE GENOMIC DNA]</scope>
    <source>
        <strain evidence="6 7">CCMP1851</strain>
    </source>
</reference>
<dbReference type="PANTHER" id="PTHR43866:SF3">
    <property type="entry name" value="METHYLMALONATE-SEMIALDEHYDE DEHYDROGENASE [ACYLATING], MITOCHONDRIAL"/>
    <property type="match status" value="1"/>
</dbReference>
<dbReference type="InterPro" id="IPR016163">
    <property type="entry name" value="Ald_DH_C"/>
</dbReference>
<dbReference type="NCBIfam" id="TIGR01722">
    <property type="entry name" value="MMSDH"/>
    <property type="match status" value="1"/>
</dbReference>
<dbReference type="SUPFAM" id="SSF53720">
    <property type="entry name" value="ALDH-like"/>
    <property type="match status" value="1"/>
</dbReference>
<keyword evidence="3" id="KW-0560">Oxidoreductase</keyword>
<evidence type="ECO:0000259" key="5">
    <source>
        <dbReference type="Pfam" id="PF00171"/>
    </source>
</evidence>
<keyword evidence="7" id="KW-1185">Reference proteome</keyword>
<dbReference type="Pfam" id="PF00171">
    <property type="entry name" value="Aldedh"/>
    <property type="match status" value="1"/>
</dbReference>
<dbReference type="PANTHER" id="PTHR43866">
    <property type="entry name" value="MALONATE-SEMIALDEHYDE DEHYDROGENASE"/>
    <property type="match status" value="1"/>
</dbReference>
<dbReference type="InterPro" id="IPR010061">
    <property type="entry name" value="MeMal-semiAld_DH"/>
</dbReference>
<dbReference type="InterPro" id="IPR016160">
    <property type="entry name" value="Ald_DH_CS_CYS"/>
</dbReference>
<dbReference type="InterPro" id="IPR016162">
    <property type="entry name" value="Ald_DH_N"/>
</dbReference>
<keyword evidence="4" id="KW-0520">NAD</keyword>
<dbReference type="Proteomes" id="UP001363151">
    <property type="component" value="Unassembled WGS sequence"/>
</dbReference>
<accession>A0ABR1GD66</accession>
<comment type="similarity">
    <text evidence="1">Belongs to the aldehyde dehydrogenase family.</text>
</comment>
<organism evidence="6 7">
    <name type="scientific">Aureococcus anophagefferens</name>
    <name type="common">Harmful bloom alga</name>
    <dbReference type="NCBI Taxonomy" id="44056"/>
    <lineage>
        <taxon>Eukaryota</taxon>
        <taxon>Sar</taxon>
        <taxon>Stramenopiles</taxon>
        <taxon>Ochrophyta</taxon>
        <taxon>Pelagophyceae</taxon>
        <taxon>Pelagomonadales</taxon>
        <taxon>Pelagomonadaceae</taxon>
        <taxon>Aureococcus</taxon>
    </lineage>
</organism>
<dbReference type="PROSITE" id="PS00070">
    <property type="entry name" value="ALDEHYDE_DEHYDR_CYS"/>
    <property type="match status" value="1"/>
</dbReference>
<feature type="domain" description="Aldehyde dehydrogenase" evidence="5">
    <location>
        <begin position="49"/>
        <end position="507"/>
    </location>
</feature>